<evidence type="ECO:0000313" key="7">
    <source>
        <dbReference type="EMBL" id="PSX08994.1"/>
    </source>
</evidence>
<feature type="transmembrane region" description="Helical" evidence="5">
    <location>
        <begin position="82"/>
        <end position="99"/>
    </location>
</feature>
<feature type="transmembrane region" description="Helical" evidence="5">
    <location>
        <begin position="59"/>
        <end position="76"/>
    </location>
</feature>
<keyword evidence="2 5" id="KW-0812">Transmembrane</keyword>
<feature type="transmembrane region" description="Helical" evidence="5">
    <location>
        <begin position="213"/>
        <end position="231"/>
    </location>
</feature>
<evidence type="ECO:0000259" key="6">
    <source>
        <dbReference type="Pfam" id="PF04932"/>
    </source>
</evidence>
<gene>
    <name evidence="7" type="ORF">C0W27_13650</name>
</gene>
<feature type="transmembrane region" description="Helical" evidence="5">
    <location>
        <begin position="30"/>
        <end position="47"/>
    </location>
</feature>
<name>A0ABX5H2H7_PHOAN</name>
<dbReference type="Pfam" id="PF04932">
    <property type="entry name" value="Wzy_C"/>
    <property type="match status" value="1"/>
</dbReference>
<organism evidence="7 8">
    <name type="scientific">Photobacterium angustum</name>
    <dbReference type="NCBI Taxonomy" id="661"/>
    <lineage>
        <taxon>Bacteria</taxon>
        <taxon>Pseudomonadati</taxon>
        <taxon>Pseudomonadota</taxon>
        <taxon>Gammaproteobacteria</taxon>
        <taxon>Vibrionales</taxon>
        <taxon>Vibrionaceae</taxon>
        <taxon>Photobacterium</taxon>
    </lineage>
</organism>
<keyword evidence="7" id="KW-0436">Ligase</keyword>
<feature type="transmembrane region" description="Helical" evidence="5">
    <location>
        <begin position="317"/>
        <end position="337"/>
    </location>
</feature>
<comment type="caution">
    <text evidence="7">The sequence shown here is derived from an EMBL/GenBank/DDBJ whole genome shotgun (WGS) entry which is preliminary data.</text>
</comment>
<evidence type="ECO:0000313" key="8">
    <source>
        <dbReference type="Proteomes" id="UP000240989"/>
    </source>
</evidence>
<keyword evidence="3 5" id="KW-1133">Transmembrane helix</keyword>
<dbReference type="Proteomes" id="UP000240989">
    <property type="component" value="Unassembled WGS sequence"/>
</dbReference>
<evidence type="ECO:0000256" key="5">
    <source>
        <dbReference type="SAM" id="Phobius"/>
    </source>
</evidence>
<feature type="transmembrane region" description="Helical" evidence="5">
    <location>
        <begin position="106"/>
        <end position="126"/>
    </location>
</feature>
<dbReference type="PANTHER" id="PTHR37422">
    <property type="entry name" value="TEICHURONIC ACID BIOSYNTHESIS PROTEIN TUAE"/>
    <property type="match status" value="1"/>
</dbReference>
<proteinExistence type="predicted"/>
<keyword evidence="4 5" id="KW-0472">Membrane</keyword>
<feature type="transmembrane region" description="Helical" evidence="5">
    <location>
        <begin position="344"/>
        <end position="362"/>
    </location>
</feature>
<dbReference type="PANTHER" id="PTHR37422:SF13">
    <property type="entry name" value="LIPOPOLYSACCHARIDE BIOSYNTHESIS PROTEIN PA4999-RELATED"/>
    <property type="match status" value="1"/>
</dbReference>
<dbReference type="GO" id="GO:0016874">
    <property type="term" value="F:ligase activity"/>
    <property type="evidence" value="ECO:0007669"/>
    <property type="project" value="UniProtKB-KW"/>
</dbReference>
<feature type="domain" description="O-antigen ligase-related" evidence="6">
    <location>
        <begin position="173"/>
        <end position="329"/>
    </location>
</feature>
<feature type="transmembrane region" description="Helical" evidence="5">
    <location>
        <begin position="138"/>
        <end position="158"/>
    </location>
</feature>
<dbReference type="RefSeq" id="WP_052957789.1">
    <property type="nucleotide sequence ID" value="NZ_JZSW01000011.1"/>
</dbReference>
<dbReference type="InterPro" id="IPR051533">
    <property type="entry name" value="WaaL-like"/>
</dbReference>
<keyword evidence="8" id="KW-1185">Reference proteome</keyword>
<comment type="subcellular location">
    <subcellularLocation>
        <location evidence="1">Membrane</location>
        <topology evidence="1">Multi-pass membrane protein</topology>
    </subcellularLocation>
</comment>
<evidence type="ECO:0000256" key="2">
    <source>
        <dbReference type="ARBA" id="ARBA00022692"/>
    </source>
</evidence>
<evidence type="ECO:0000256" key="4">
    <source>
        <dbReference type="ARBA" id="ARBA00023136"/>
    </source>
</evidence>
<evidence type="ECO:0000256" key="1">
    <source>
        <dbReference type="ARBA" id="ARBA00004141"/>
    </source>
</evidence>
<protein>
    <submittedName>
        <fullName evidence="7">Ligase</fullName>
    </submittedName>
</protein>
<dbReference type="EMBL" id="PYOU01000010">
    <property type="protein sequence ID" value="PSX08994.1"/>
    <property type="molecule type" value="Genomic_DNA"/>
</dbReference>
<dbReference type="InterPro" id="IPR007016">
    <property type="entry name" value="O-antigen_ligase-rel_domated"/>
</dbReference>
<evidence type="ECO:0000256" key="3">
    <source>
        <dbReference type="ARBA" id="ARBA00022989"/>
    </source>
</evidence>
<sequence>MKDKICSFFILLPFIWLSTGMLILKNGDKTMVAMVVISIIATLCSYGTSSIKQNFSNKMLWIVSLITIYGLFSYAYHGFSSTEIRALISSLLLIAIFPRQVITRKIIAYFALVGAIISTVMIWYWSQYLGIDRGYWPINAIPFSTLTASFTLICLIMATTETNKSLKAIMLIGFIVGCGGLILGETRGVWLGFLCSLIIFTIFWMKDNYQPRYWLYILSVILIMGATIFVFKTELEQRIVQTQNEYAAIESGNLCTSIGLRLQLWKASTILIEDHPVIGLGDNHIKKFNELYKDGRISQCLYNLKPAHYHNQYIDKLVKNGVIGLALFLLLLLAPLWLCHKDHYTKYITISLCTLLAIASLTDVPFNHGQTLFIFMVYVCLLHFKPSKQSI</sequence>
<feature type="transmembrane region" description="Helical" evidence="5">
    <location>
        <begin position="189"/>
        <end position="206"/>
    </location>
</feature>
<feature type="transmembrane region" description="Helical" evidence="5">
    <location>
        <begin position="165"/>
        <end position="183"/>
    </location>
</feature>
<accession>A0ABX5H2H7</accession>
<feature type="transmembrane region" description="Helical" evidence="5">
    <location>
        <begin position="5"/>
        <end position="24"/>
    </location>
</feature>
<reference evidence="7 8" key="1">
    <citation type="submission" date="2018-01" db="EMBL/GenBank/DDBJ databases">
        <title>Whole genome sequencing of Histamine producing bacteria.</title>
        <authorList>
            <person name="Butler K."/>
        </authorList>
    </citation>
    <scope>NUCLEOTIDE SEQUENCE [LARGE SCALE GENOMIC DNA]</scope>
    <source>
        <strain evidence="7 8">A6-1</strain>
    </source>
</reference>